<keyword evidence="3" id="KW-1185">Reference proteome</keyword>
<dbReference type="InterPro" id="IPR012467">
    <property type="entry name" value="DUF1684"/>
</dbReference>
<evidence type="ECO:0000256" key="1">
    <source>
        <dbReference type="SAM" id="Phobius"/>
    </source>
</evidence>
<keyword evidence="1" id="KW-0812">Transmembrane</keyword>
<feature type="transmembrane region" description="Helical" evidence="1">
    <location>
        <begin position="6"/>
        <end position="24"/>
    </location>
</feature>
<dbReference type="Pfam" id="PF07920">
    <property type="entry name" value="DUF1684"/>
    <property type="match status" value="1"/>
</dbReference>
<evidence type="ECO:0000313" key="3">
    <source>
        <dbReference type="Proteomes" id="UP000559010"/>
    </source>
</evidence>
<protein>
    <submittedName>
        <fullName evidence="2">DUF1684 domain-containing protein</fullName>
    </submittedName>
</protein>
<dbReference type="Proteomes" id="UP000559010">
    <property type="component" value="Unassembled WGS sequence"/>
</dbReference>
<dbReference type="EMBL" id="JABBNU010000008">
    <property type="protein sequence ID" value="NMM49571.1"/>
    <property type="molecule type" value="Genomic_DNA"/>
</dbReference>
<keyword evidence="1" id="KW-1133">Transmembrane helix</keyword>
<reference evidence="2 3" key="1">
    <citation type="submission" date="2020-04" db="EMBL/GenBank/DDBJ databases">
        <title>Flammeovirgaceae bacterium KN852 isolated from deep sea.</title>
        <authorList>
            <person name="Zhang D.-C."/>
        </authorList>
    </citation>
    <scope>NUCLEOTIDE SEQUENCE [LARGE SCALE GENOMIC DNA]</scope>
    <source>
        <strain evidence="2 3">KN852</strain>
    </source>
</reference>
<evidence type="ECO:0000313" key="2">
    <source>
        <dbReference type="EMBL" id="NMM49571.1"/>
    </source>
</evidence>
<proteinExistence type="predicted"/>
<dbReference type="RefSeq" id="WP_169682796.1">
    <property type="nucleotide sequence ID" value="NZ_JABBNU010000008.1"/>
</dbReference>
<name>A0A848J1K2_9BACT</name>
<dbReference type="PANTHER" id="PTHR41913">
    <property type="entry name" value="DUF1684 DOMAIN-CONTAINING PROTEIN"/>
    <property type="match status" value="1"/>
</dbReference>
<dbReference type="AlphaFoldDB" id="A0A848J1K2"/>
<organism evidence="2 3">
    <name type="scientific">Marinigracilibium pacificum</name>
    <dbReference type="NCBI Taxonomy" id="2729599"/>
    <lineage>
        <taxon>Bacteria</taxon>
        <taxon>Pseudomonadati</taxon>
        <taxon>Bacteroidota</taxon>
        <taxon>Cytophagia</taxon>
        <taxon>Cytophagales</taxon>
        <taxon>Flammeovirgaceae</taxon>
        <taxon>Marinigracilibium</taxon>
    </lineage>
</organism>
<comment type="caution">
    <text evidence="2">The sequence shown here is derived from an EMBL/GenBank/DDBJ whole genome shotgun (WGS) entry which is preliminary data.</text>
</comment>
<keyword evidence="1" id="KW-0472">Membrane</keyword>
<dbReference type="PANTHER" id="PTHR41913:SF1">
    <property type="entry name" value="DUF1684 DOMAIN-CONTAINING PROTEIN"/>
    <property type="match status" value="1"/>
</dbReference>
<gene>
    <name evidence="2" type="ORF">HH304_14275</name>
</gene>
<accession>A0A848J1K2</accession>
<sequence>MKFKIIIIVSIVFLIGLTIFNMMGGSKKSWENWKEERHQFFTNSQNSPFNEAKIEFKGLNYFDYNESFAIKATLSPIRPIEPVKINSTSGEEMTYFKSAKASFEIDNTPFEVILFTLTKDSPDEYHLLFTDETNGVSTYGGGRYIEIPFKSAGKVLIDFNKSYFPYCAYVHDYSCPIPPGSNHLNISVNAGEKE</sequence>